<keyword evidence="1" id="KW-1133">Transmembrane helix</keyword>
<evidence type="ECO:0000313" key="3">
    <source>
        <dbReference type="Proteomes" id="UP000287651"/>
    </source>
</evidence>
<feature type="transmembrane region" description="Helical" evidence="1">
    <location>
        <begin position="48"/>
        <end position="67"/>
    </location>
</feature>
<dbReference type="Proteomes" id="UP000287651">
    <property type="component" value="Unassembled WGS sequence"/>
</dbReference>
<accession>A0A426XMK1</accession>
<keyword evidence="1" id="KW-0812">Transmembrane</keyword>
<dbReference type="EMBL" id="AMZH03019198">
    <property type="protein sequence ID" value="RRT40671.1"/>
    <property type="molecule type" value="Genomic_DNA"/>
</dbReference>
<reference evidence="2 3" key="1">
    <citation type="journal article" date="2014" name="Agronomy (Basel)">
        <title>A Draft Genome Sequence for Ensete ventricosum, the Drought-Tolerant Tree Against Hunger.</title>
        <authorList>
            <person name="Harrison J."/>
            <person name="Moore K.A."/>
            <person name="Paszkiewicz K."/>
            <person name="Jones T."/>
            <person name="Grant M."/>
            <person name="Ambacheew D."/>
            <person name="Muzemil S."/>
            <person name="Studholme D.J."/>
        </authorList>
    </citation>
    <scope>NUCLEOTIDE SEQUENCE [LARGE SCALE GENOMIC DNA]</scope>
</reference>
<keyword evidence="1" id="KW-0472">Membrane</keyword>
<protein>
    <submittedName>
        <fullName evidence="2">Uncharacterized protein</fullName>
    </submittedName>
</protein>
<dbReference type="AlphaFoldDB" id="A0A426XMK1"/>
<organism evidence="2 3">
    <name type="scientific">Ensete ventricosum</name>
    <name type="common">Abyssinian banana</name>
    <name type="synonym">Musa ensete</name>
    <dbReference type="NCBI Taxonomy" id="4639"/>
    <lineage>
        <taxon>Eukaryota</taxon>
        <taxon>Viridiplantae</taxon>
        <taxon>Streptophyta</taxon>
        <taxon>Embryophyta</taxon>
        <taxon>Tracheophyta</taxon>
        <taxon>Spermatophyta</taxon>
        <taxon>Magnoliopsida</taxon>
        <taxon>Liliopsida</taxon>
        <taxon>Zingiberales</taxon>
        <taxon>Musaceae</taxon>
        <taxon>Ensete</taxon>
    </lineage>
</organism>
<sequence length="81" mass="9886">MSRFQPLIYSSPLPSLLLVLLSLVFFFFHSYPPIQVSLREKEERQRRWNLLFYIFYILVLVFLIFMIRSSNFITKSYNTQK</sequence>
<name>A0A426XMK1_ENSVE</name>
<evidence type="ECO:0000313" key="2">
    <source>
        <dbReference type="EMBL" id="RRT40671.1"/>
    </source>
</evidence>
<feature type="transmembrane region" description="Helical" evidence="1">
    <location>
        <begin position="7"/>
        <end position="28"/>
    </location>
</feature>
<gene>
    <name evidence="2" type="ORF">B296_00017957</name>
</gene>
<evidence type="ECO:0000256" key="1">
    <source>
        <dbReference type="SAM" id="Phobius"/>
    </source>
</evidence>
<proteinExistence type="predicted"/>
<comment type="caution">
    <text evidence="2">The sequence shown here is derived from an EMBL/GenBank/DDBJ whole genome shotgun (WGS) entry which is preliminary data.</text>
</comment>